<dbReference type="Pfam" id="PF00072">
    <property type="entry name" value="Response_reg"/>
    <property type="match status" value="1"/>
</dbReference>
<keyword evidence="5" id="KW-1185">Reference proteome</keyword>
<comment type="caution">
    <text evidence="4">The sequence shown here is derived from an EMBL/GenBank/DDBJ whole genome shotgun (WGS) entry which is preliminary data.</text>
</comment>
<evidence type="ECO:0000313" key="5">
    <source>
        <dbReference type="Proteomes" id="UP001597508"/>
    </source>
</evidence>
<dbReference type="Pfam" id="PF04397">
    <property type="entry name" value="LytTR"/>
    <property type="match status" value="1"/>
</dbReference>
<name>A0ABW5LSN8_9FLAO</name>
<keyword evidence="1" id="KW-0597">Phosphoprotein</keyword>
<dbReference type="SUPFAM" id="SSF52172">
    <property type="entry name" value="CheY-like"/>
    <property type="match status" value="1"/>
</dbReference>
<evidence type="ECO:0000256" key="1">
    <source>
        <dbReference type="PROSITE-ProRule" id="PRU00169"/>
    </source>
</evidence>
<protein>
    <submittedName>
        <fullName evidence="4">LytR/AlgR family response regulator transcription factor</fullName>
    </submittedName>
</protein>
<feature type="domain" description="HTH LytTR-type" evidence="3">
    <location>
        <begin position="139"/>
        <end position="209"/>
    </location>
</feature>
<dbReference type="InterPro" id="IPR007492">
    <property type="entry name" value="LytTR_DNA-bd_dom"/>
</dbReference>
<dbReference type="Proteomes" id="UP001597508">
    <property type="component" value="Unassembled WGS sequence"/>
</dbReference>
<dbReference type="RefSeq" id="WP_379666319.1">
    <property type="nucleotide sequence ID" value="NZ_JBHULH010000004.1"/>
</dbReference>
<evidence type="ECO:0000259" key="2">
    <source>
        <dbReference type="PROSITE" id="PS50110"/>
    </source>
</evidence>
<dbReference type="PANTHER" id="PTHR37299">
    <property type="entry name" value="TRANSCRIPTIONAL REGULATOR-RELATED"/>
    <property type="match status" value="1"/>
</dbReference>
<sequence length="239" mass="27446">MISCVIIEDQAPAQRILQKYIGDVEALELKGVFADPLAAFEFLKKTPVDVIFLDVHLPKISGIDFLDILPKGPQVVLTTAFSDYAIQGYELNIVDYLLKPFSFQRFLKAVTKLMTNMDKPSAKIESEATETQSKGKEFIFIKSGHDHFKIALKDILYIKSDSDYTEVFTEEKRIITAYSLKTWNDSLLNDTFCQTHRSYIINTEKITKISGNSLFINELLIPIGRAYREHFYNNFMYDI</sequence>
<dbReference type="SMART" id="SM00850">
    <property type="entry name" value="LytTR"/>
    <property type="match status" value="1"/>
</dbReference>
<dbReference type="InterPro" id="IPR011006">
    <property type="entry name" value="CheY-like_superfamily"/>
</dbReference>
<proteinExistence type="predicted"/>
<dbReference type="PANTHER" id="PTHR37299:SF1">
    <property type="entry name" value="STAGE 0 SPORULATION PROTEIN A HOMOLOG"/>
    <property type="match status" value="1"/>
</dbReference>
<organism evidence="4 5">
    <name type="scientific">Pseudotenacibaculum haliotis</name>
    <dbReference type="NCBI Taxonomy" id="1862138"/>
    <lineage>
        <taxon>Bacteria</taxon>
        <taxon>Pseudomonadati</taxon>
        <taxon>Bacteroidota</taxon>
        <taxon>Flavobacteriia</taxon>
        <taxon>Flavobacteriales</taxon>
        <taxon>Flavobacteriaceae</taxon>
        <taxon>Pseudotenacibaculum</taxon>
    </lineage>
</organism>
<dbReference type="InterPro" id="IPR046947">
    <property type="entry name" value="LytR-like"/>
</dbReference>
<dbReference type="PROSITE" id="PS50930">
    <property type="entry name" value="HTH_LYTTR"/>
    <property type="match status" value="1"/>
</dbReference>
<dbReference type="InterPro" id="IPR001789">
    <property type="entry name" value="Sig_transdc_resp-reg_receiver"/>
</dbReference>
<feature type="modified residue" description="4-aspartylphosphate" evidence="1">
    <location>
        <position position="54"/>
    </location>
</feature>
<gene>
    <name evidence="4" type="ORF">ACFSRZ_09515</name>
</gene>
<feature type="domain" description="Response regulatory" evidence="2">
    <location>
        <begin position="3"/>
        <end position="114"/>
    </location>
</feature>
<evidence type="ECO:0000313" key="4">
    <source>
        <dbReference type="EMBL" id="MFD2567609.1"/>
    </source>
</evidence>
<evidence type="ECO:0000259" key="3">
    <source>
        <dbReference type="PROSITE" id="PS50930"/>
    </source>
</evidence>
<dbReference type="Gene3D" id="2.40.50.1020">
    <property type="entry name" value="LytTr DNA-binding domain"/>
    <property type="match status" value="1"/>
</dbReference>
<reference evidence="5" key="1">
    <citation type="journal article" date="2019" name="Int. J. Syst. Evol. Microbiol.">
        <title>The Global Catalogue of Microorganisms (GCM) 10K type strain sequencing project: providing services to taxonomists for standard genome sequencing and annotation.</title>
        <authorList>
            <consortium name="The Broad Institute Genomics Platform"/>
            <consortium name="The Broad Institute Genome Sequencing Center for Infectious Disease"/>
            <person name="Wu L."/>
            <person name="Ma J."/>
        </authorList>
    </citation>
    <scope>NUCLEOTIDE SEQUENCE [LARGE SCALE GENOMIC DNA]</scope>
    <source>
        <strain evidence="5">KCTC 52127</strain>
    </source>
</reference>
<dbReference type="EMBL" id="JBHULH010000004">
    <property type="protein sequence ID" value="MFD2567609.1"/>
    <property type="molecule type" value="Genomic_DNA"/>
</dbReference>
<dbReference type="PROSITE" id="PS50110">
    <property type="entry name" value="RESPONSE_REGULATORY"/>
    <property type="match status" value="1"/>
</dbReference>
<dbReference type="SMART" id="SM00448">
    <property type="entry name" value="REC"/>
    <property type="match status" value="1"/>
</dbReference>
<accession>A0ABW5LSN8</accession>
<dbReference type="Gene3D" id="3.40.50.2300">
    <property type="match status" value="1"/>
</dbReference>